<proteinExistence type="inferred from homology"/>
<evidence type="ECO:0000256" key="7">
    <source>
        <dbReference type="ARBA" id="ARBA00022741"/>
    </source>
</evidence>
<evidence type="ECO:0000256" key="9">
    <source>
        <dbReference type="ARBA" id="ARBA00022840"/>
    </source>
</evidence>
<dbReference type="SUPFAM" id="SSF50447">
    <property type="entry name" value="Translation proteins"/>
    <property type="match status" value="1"/>
</dbReference>
<keyword evidence="5" id="KW-0436">Ligase</keyword>
<dbReference type="GO" id="GO:0004813">
    <property type="term" value="F:alanine-tRNA ligase activity"/>
    <property type="evidence" value="ECO:0007669"/>
    <property type="project" value="UniProtKB-EC"/>
</dbReference>
<dbReference type="InterPro" id="IPR018165">
    <property type="entry name" value="Ala-tRNA-synth_IIc_core"/>
</dbReference>
<dbReference type="FunFam" id="3.30.54.20:FF:000001">
    <property type="entry name" value="Alanine--tRNA ligase"/>
    <property type="match status" value="1"/>
</dbReference>
<protein>
    <recommendedName>
        <fullName evidence="3">alanine--tRNA ligase</fullName>
        <ecNumber evidence="3">6.1.1.7</ecNumber>
    </recommendedName>
</protein>
<gene>
    <name evidence="14" type="ORF">F1559_001789</name>
</gene>
<comment type="cofactor">
    <cofactor evidence="1">
        <name>Zn(2+)</name>
        <dbReference type="ChEBI" id="CHEBI:29105"/>
    </cofactor>
</comment>
<evidence type="ECO:0000256" key="1">
    <source>
        <dbReference type="ARBA" id="ARBA00001947"/>
    </source>
</evidence>
<evidence type="ECO:0000256" key="5">
    <source>
        <dbReference type="ARBA" id="ARBA00022598"/>
    </source>
</evidence>
<keyword evidence="12" id="KW-0030">Aminoacyl-tRNA synthetase</keyword>
<dbReference type="Gene3D" id="3.30.54.20">
    <property type="match status" value="1"/>
</dbReference>
<keyword evidence="4" id="KW-0820">tRNA-binding</keyword>
<evidence type="ECO:0000256" key="2">
    <source>
        <dbReference type="ARBA" id="ARBA00008429"/>
    </source>
</evidence>
<organism evidence="14 15">
    <name type="scientific">Cyanidiococcus yangmingshanensis</name>
    <dbReference type="NCBI Taxonomy" id="2690220"/>
    <lineage>
        <taxon>Eukaryota</taxon>
        <taxon>Rhodophyta</taxon>
        <taxon>Bangiophyceae</taxon>
        <taxon>Cyanidiales</taxon>
        <taxon>Cyanidiaceae</taxon>
        <taxon>Cyanidiococcus</taxon>
    </lineage>
</organism>
<dbReference type="GO" id="GO:0006419">
    <property type="term" value="P:alanyl-tRNA aminoacylation"/>
    <property type="evidence" value="ECO:0007669"/>
    <property type="project" value="InterPro"/>
</dbReference>
<dbReference type="PANTHER" id="PTHR11777">
    <property type="entry name" value="ALANYL-TRNA SYNTHETASE"/>
    <property type="match status" value="1"/>
</dbReference>
<dbReference type="Gene3D" id="6.10.250.550">
    <property type="match status" value="1"/>
</dbReference>
<evidence type="ECO:0000256" key="8">
    <source>
        <dbReference type="ARBA" id="ARBA00022833"/>
    </source>
</evidence>
<comment type="similarity">
    <text evidence="2">Belongs to the class-II aminoacyl-tRNA synthetase family. Alax-L subfamily.</text>
</comment>
<dbReference type="PROSITE" id="PS50860">
    <property type="entry name" value="AA_TRNA_LIGASE_II_ALA"/>
    <property type="match status" value="1"/>
</dbReference>
<dbReference type="InterPro" id="IPR012947">
    <property type="entry name" value="tRNA_SAD"/>
</dbReference>
<name>A0A7J7ICW1_9RHOD</name>
<dbReference type="Gene3D" id="3.30.980.10">
    <property type="entry name" value="Threonyl-trna Synthetase, Chain A, domain 2"/>
    <property type="match status" value="1"/>
</dbReference>
<evidence type="ECO:0000256" key="10">
    <source>
        <dbReference type="ARBA" id="ARBA00022884"/>
    </source>
</evidence>
<evidence type="ECO:0000313" key="14">
    <source>
        <dbReference type="EMBL" id="KAF6000868.1"/>
    </source>
</evidence>
<dbReference type="GO" id="GO:0000049">
    <property type="term" value="F:tRNA binding"/>
    <property type="evidence" value="ECO:0007669"/>
    <property type="project" value="UniProtKB-KW"/>
</dbReference>
<dbReference type="InterPro" id="IPR009000">
    <property type="entry name" value="Transl_B-barrel_sf"/>
</dbReference>
<feature type="domain" description="Alanyl-transfer RNA synthetases family profile" evidence="13">
    <location>
        <begin position="1"/>
        <end position="273"/>
    </location>
</feature>
<keyword evidence="8" id="KW-0862">Zinc</keyword>
<sequence length="388" mass="43017">MQAQLQRRNLSAMSGTRSRPLELYRSLSMERPFRAWTAFQQTSCVQFKVILDQTPFYAEGGGQVADTGELLSIREPRVLLRVADVQQLRSAWIHAASVADSTSDLSVGDVVIARIDAARRRRIRAHHTGTHLLQAALRHVLGADQVAQAGSLVDAERLRFDFTAPRALTDRELEHIEELVNLWIDEAHPLVVEHMPYPDAIRRGAIAMFGEKYGDIVRVVQVPGVSTELCGGTHVQNTAEVGLFHILNESSISSGVRRIEAVCGQAGRALLQERDRLVRDLLQSLRITQVSELLPKVDSLLNENKTLMKQVSGLRTELARAIALECFSNEPIRLGSARPVSVVIKRMDQARPLDTGTGAMGSRNPWLGSRRIAASSRRSQYCRPGGEE</sequence>
<evidence type="ECO:0000256" key="4">
    <source>
        <dbReference type="ARBA" id="ARBA00022555"/>
    </source>
</evidence>
<dbReference type="InterPro" id="IPR050058">
    <property type="entry name" value="Ala-tRNA_ligase"/>
</dbReference>
<keyword evidence="6" id="KW-0479">Metal-binding</keyword>
<accession>A0A7J7ICW1</accession>
<dbReference type="Gene3D" id="2.40.30.130">
    <property type="match status" value="1"/>
</dbReference>
<keyword evidence="7" id="KW-0547">Nucleotide-binding</keyword>
<evidence type="ECO:0000313" key="15">
    <source>
        <dbReference type="Proteomes" id="UP000530660"/>
    </source>
</evidence>
<keyword evidence="9" id="KW-0067">ATP-binding</keyword>
<evidence type="ECO:0000259" key="13">
    <source>
        <dbReference type="PROSITE" id="PS50860"/>
    </source>
</evidence>
<dbReference type="EC" id="6.1.1.7" evidence="3"/>
<dbReference type="OrthoDB" id="2423964at2759"/>
<keyword evidence="10" id="KW-0694">RNA-binding</keyword>
<dbReference type="GO" id="GO:0002161">
    <property type="term" value="F:aminoacyl-tRNA deacylase activity"/>
    <property type="evidence" value="ECO:0007669"/>
    <property type="project" value="TreeGrafter"/>
</dbReference>
<dbReference type="GO" id="GO:0046872">
    <property type="term" value="F:metal ion binding"/>
    <property type="evidence" value="ECO:0007669"/>
    <property type="project" value="UniProtKB-KW"/>
</dbReference>
<dbReference type="Proteomes" id="UP000530660">
    <property type="component" value="Unassembled WGS sequence"/>
</dbReference>
<dbReference type="GO" id="GO:0005524">
    <property type="term" value="F:ATP binding"/>
    <property type="evidence" value="ECO:0007669"/>
    <property type="project" value="UniProtKB-KW"/>
</dbReference>
<dbReference type="EMBL" id="VWRR01000017">
    <property type="protein sequence ID" value="KAF6000868.1"/>
    <property type="molecule type" value="Genomic_DNA"/>
</dbReference>
<keyword evidence="11" id="KW-0648">Protein biosynthesis</keyword>
<reference evidence="14 15" key="1">
    <citation type="journal article" date="2020" name="J. Phycol.">
        <title>Comparative genome analysis reveals Cyanidiococcus gen. nov., a new extremophilic red algal genus sister to Cyanidioschyzon (Cyanidioschyzonaceae, Rhodophyta).</title>
        <authorList>
            <person name="Liu S.-L."/>
            <person name="Chiang Y.-R."/>
            <person name="Yoon H.S."/>
            <person name="Fu H.-Y."/>
        </authorList>
    </citation>
    <scope>NUCLEOTIDE SEQUENCE [LARGE SCALE GENOMIC DNA]</scope>
    <source>
        <strain evidence="14 15">THAL066</strain>
    </source>
</reference>
<dbReference type="FunFam" id="3.30.980.10:FF:000004">
    <property type="entry name" value="Alanine--tRNA ligase, cytoplasmic"/>
    <property type="match status" value="1"/>
</dbReference>
<dbReference type="SMART" id="SM00863">
    <property type="entry name" value="tRNA_SAD"/>
    <property type="match status" value="1"/>
</dbReference>
<dbReference type="Pfam" id="PF01411">
    <property type="entry name" value="tRNA-synt_2c"/>
    <property type="match status" value="1"/>
</dbReference>
<dbReference type="SUPFAM" id="SSF55186">
    <property type="entry name" value="ThrRS/AlaRS common domain"/>
    <property type="match status" value="1"/>
</dbReference>
<dbReference type="Pfam" id="PF07973">
    <property type="entry name" value="tRNA_SAD"/>
    <property type="match status" value="1"/>
</dbReference>
<evidence type="ECO:0000256" key="3">
    <source>
        <dbReference type="ARBA" id="ARBA00013168"/>
    </source>
</evidence>
<dbReference type="AlphaFoldDB" id="A0A7J7ICW1"/>
<dbReference type="PANTHER" id="PTHR11777:SF9">
    <property type="entry name" value="ALANINE--TRNA LIGASE, CYTOPLASMIC"/>
    <property type="match status" value="1"/>
</dbReference>
<dbReference type="GO" id="GO:0005829">
    <property type="term" value="C:cytosol"/>
    <property type="evidence" value="ECO:0007669"/>
    <property type="project" value="TreeGrafter"/>
</dbReference>
<comment type="caution">
    <text evidence="14">The sequence shown here is derived from an EMBL/GenBank/DDBJ whole genome shotgun (WGS) entry which is preliminary data.</text>
</comment>
<dbReference type="InterPro" id="IPR018163">
    <property type="entry name" value="Thr/Ala-tRNA-synth_IIc_edit"/>
</dbReference>
<evidence type="ECO:0000256" key="6">
    <source>
        <dbReference type="ARBA" id="ARBA00022723"/>
    </source>
</evidence>
<evidence type="ECO:0000256" key="11">
    <source>
        <dbReference type="ARBA" id="ARBA00022917"/>
    </source>
</evidence>
<evidence type="ECO:0000256" key="12">
    <source>
        <dbReference type="ARBA" id="ARBA00023146"/>
    </source>
</evidence>
<keyword evidence="15" id="KW-1185">Reference proteome</keyword>
<dbReference type="InterPro" id="IPR018164">
    <property type="entry name" value="Ala-tRNA-synth_IIc_N"/>
</dbReference>